<name>A0A117MG49_9EURY</name>
<sequence length="89" mass="9414">MREEKESGDAGLVVGGARNVGGRCIIPIIRTLEVHLGGAATVCLTPVALLVVEGEHESLTLLPGAPAKTAEIIGRLQNEIEREKKKCTE</sequence>
<dbReference type="Proteomes" id="UP000054598">
    <property type="component" value="Unassembled WGS sequence"/>
</dbReference>
<proteinExistence type="predicted"/>
<comment type="caution">
    <text evidence="1">The sequence shown here is derived from an EMBL/GenBank/DDBJ whole genome shotgun (WGS) entry which is preliminary data.</text>
</comment>
<gene>
    <name evidence="1" type="ORF">XE10_0782</name>
</gene>
<evidence type="ECO:0000313" key="1">
    <source>
        <dbReference type="EMBL" id="KUL02178.1"/>
    </source>
</evidence>
<organism evidence="1 2">
    <name type="scientific">Methanoculleus marisnigri</name>
    <dbReference type="NCBI Taxonomy" id="2198"/>
    <lineage>
        <taxon>Archaea</taxon>
        <taxon>Methanobacteriati</taxon>
        <taxon>Methanobacteriota</taxon>
        <taxon>Stenosarchaea group</taxon>
        <taxon>Methanomicrobia</taxon>
        <taxon>Methanomicrobiales</taxon>
        <taxon>Methanomicrobiaceae</taxon>
        <taxon>Methanoculleus</taxon>
    </lineage>
</organism>
<reference evidence="2" key="1">
    <citation type="journal article" date="2015" name="MBio">
        <title>Genome-Resolved Metagenomic Analysis Reveals Roles for Candidate Phyla and Other Microbial Community Members in Biogeochemical Transformations in Oil Reservoirs.</title>
        <authorList>
            <person name="Hu P."/>
            <person name="Tom L."/>
            <person name="Singh A."/>
            <person name="Thomas B.C."/>
            <person name="Baker B.J."/>
            <person name="Piceno Y.M."/>
            <person name="Andersen G.L."/>
            <person name="Banfield J.F."/>
        </authorList>
    </citation>
    <scope>NUCLEOTIDE SEQUENCE [LARGE SCALE GENOMIC DNA]</scope>
</reference>
<accession>A0A117MG49</accession>
<dbReference type="EMBL" id="LGHE01000070">
    <property type="protein sequence ID" value="KUL02178.1"/>
    <property type="molecule type" value="Genomic_DNA"/>
</dbReference>
<dbReference type="PATRIC" id="fig|2198.3.peg.625"/>
<evidence type="ECO:0000313" key="2">
    <source>
        <dbReference type="Proteomes" id="UP000054598"/>
    </source>
</evidence>
<protein>
    <submittedName>
        <fullName evidence="1">Uncharacterized protein</fullName>
    </submittedName>
</protein>
<dbReference type="AlphaFoldDB" id="A0A117MG49"/>